<evidence type="ECO:0000313" key="2">
    <source>
        <dbReference type="Proteomes" id="UP000298061"/>
    </source>
</evidence>
<accession>A0A4Y9ZVF2</accession>
<keyword evidence="2" id="KW-1185">Reference proteome</keyword>
<reference evidence="1 2" key="1">
    <citation type="submission" date="2019-02" db="EMBL/GenBank/DDBJ databases">
        <title>Genome sequencing of the rare red list fungi Hericium alpestre (H. flagellum).</title>
        <authorList>
            <person name="Buettner E."/>
            <person name="Kellner H."/>
        </authorList>
    </citation>
    <scope>NUCLEOTIDE SEQUENCE [LARGE SCALE GENOMIC DNA]</scope>
    <source>
        <strain evidence="1 2">DSM 108284</strain>
    </source>
</reference>
<comment type="caution">
    <text evidence="1">The sequence shown here is derived from an EMBL/GenBank/DDBJ whole genome shotgun (WGS) entry which is preliminary data.</text>
</comment>
<dbReference type="Proteomes" id="UP000298061">
    <property type="component" value="Unassembled WGS sequence"/>
</dbReference>
<organism evidence="1 2">
    <name type="scientific">Hericium alpestre</name>
    <dbReference type="NCBI Taxonomy" id="135208"/>
    <lineage>
        <taxon>Eukaryota</taxon>
        <taxon>Fungi</taxon>
        <taxon>Dikarya</taxon>
        <taxon>Basidiomycota</taxon>
        <taxon>Agaricomycotina</taxon>
        <taxon>Agaricomycetes</taxon>
        <taxon>Russulales</taxon>
        <taxon>Hericiaceae</taxon>
        <taxon>Hericium</taxon>
    </lineage>
</organism>
<gene>
    <name evidence="1" type="ORF">EWM64_g5985</name>
</gene>
<dbReference type="OrthoDB" id="3041043at2759"/>
<protein>
    <submittedName>
        <fullName evidence="1">Uncharacterized protein</fullName>
    </submittedName>
</protein>
<sequence length="178" mass="20976">MNFISYDRAYSLFPWATFEERRSLMHTRNPERLAIAREKYIPRGWDVIRSLSDEERSDASSPFWQGYRIIDRSSWIIPLNMDGVESPGYGLSRDPVFLTTWNFQSPHFGVGKKPQNPTFKETLVQSPLLRYVYLFDHKALVQRAHEFLHHAQRRSSITRDMSLDALFIKHMQQARPCA</sequence>
<name>A0A4Y9ZVF2_9AGAM</name>
<dbReference type="AlphaFoldDB" id="A0A4Y9ZVF2"/>
<evidence type="ECO:0000313" key="1">
    <source>
        <dbReference type="EMBL" id="TFY78027.1"/>
    </source>
</evidence>
<proteinExistence type="predicted"/>
<dbReference type="EMBL" id="SFCI01000766">
    <property type="protein sequence ID" value="TFY78027.1"/>
    <property type="molecule type" value="Genomic_DNA"/>
</dbReference>